<proteinExistence type="predicted"/>
<dbReference type="Proteomes" id="UP000191285">
    <property type="component" value="Unassembled WGS sequence"/>
</dbReference>
<dbReference type="EMBL" id="MLKD01000006">
    <property type="protein sequence ID" value="OQE25545.1"/>
    <property type="molecule type" value="Genomic_DNA"/>
</dbReference>
<organism evidence="2 3">
    <name type="scientific">Penicillium steckii</name>
    <dbReference type="NCBI Taxonomy" id="303698"/>
    <lineage>
        <taxon>Eukaryota</taxon>
        <taxon>Fungi</taxon>
        <taxon>Dikarya</taxon>
        <taxon>Ascomycota</taxon>
        <taxon>Pezizomycotina</taxon>
        <taxon>Eurotiomycetes</taxon>
        <taxon>Eurotiomycetidae</taxon>
        <taxon>Eurotiales</taxon>
        <taxon>Aspergillaceae</taxon>
        <taxon>Penicillium</taxon>
    </lineage>
</organism>
<gene>
    <name evidence="2" type="ORF">PENSTE_c006G01959</name>
</gene>
<keyword evidence="3" id="KW-1185">Reference proteome</keyword>
<sequence>MSFEFDYSTPHPAEMGEIYDDQLYHVMSEIRYGDNDGRPLVDISNLPPLDLSRDRIRLPEVLASWKKKIMQPITRLTEKEQKAEDSGAESGESSQRNSLKKSSSSLSFGSTFKKLAKQFSRQDKSNPAE</sequence>
<name>A0A1V6TGR7_9EURO</name>
<reference evidence="3" key="1">
    <citation type="journal article" date="2017" name="Nat. Microbiol.">
        <title>Global analysis of biosynthetic gene clusters reveals vast potential of secondary metabolite production in Penicillium species.</title>
        <authorList>
            <person name="Nielsen J.C."/>
            <person name="Grijseels S."/>
            <person name="Prigent S."/>
            <person name="Ji B."/>
            <person name="Dainat J."/>
            <person name="Nielsen K.F."/>
            <person name="Frisvad J.C."/>
            <person name="Workman M."/>
            <person name="Nielsen J."/>
        </authorList>
    </citation>
    <scope>NUCLEOTIDE SEQUENCE [LARGE SCALE GENOMIC DNA]</scope>
    <source>
        <strain evidence="3">IBT 24891</strain>
    </source>
</reference>
<evidence type="ECO:0000313" key="3">
    <source>
        <dbReference type="Proteomes" id="UP000191285"/>
    </source>
</evidence>
<feature type="compositionally biased region" description="Low complexity" evidence="1">
    <location>
        <begin position="88"/>
        <end position="106"/>
    </location>
</feature>
<feature type="compositionally biased region" description="Basic and acidic residues" evidence="1">
    <location>
        <begin position="76"/>
        <end position="85"/>
    </location>
</feature>
<dbReference type="AlphaFoldDB" id="A0A1V6TGR7"/>
<comment type="caution">
    <text evidence="2">The sequence shown here is derived from an EMBL/GenBank/DDBJ whole genome shotgun (WGS) entry which is preliminary data.</text>
</comment>
<feature type="region of interest" description="Disordered" evidence="1">
    <location>
        <begin position="73"/>
        <end position="106"/>
    </location>
</feature>
<accession>A0A1V6TGR7</accession>
<protein>
    <submittedName>
        <fullName evidence="2">Uncharacterized protein</fullName>
    </submittedName>
</protein>
<dbReference type="OrthoDB" id="10443107at2759"/>
<evidence type="ECO:0000313" key="2">
    <source>
        <dbReference type="EMBL" id="OQE25545.1"/>
    </source>
</evidence>
<evidence type="ECO:0000256" key="1">
    <source>
        <dbReference type="SAM" id="MobiDB-lite"/>
    </source>
</evidence>